<feature type="compositionally biased region" description="Polar residues" evidence="1">
    <location>
        <begin position="68"/>
        <end position="79"/>
    </location>
</feature>
<feature type="region of interest" description="Disordered" evidence="1">
    <location>
        <begin position="34"/>
        <end position="92"/>
    </location>
</feature>
<proteinExistence type="predicted"/>
<keyword evidence="3" id="KW-1185">Reference proteome</keyword>
<name>A0ABW3X297_9HYPH</name>
<evidence type="ECO:0000256" key="1">
    <source>
        <dbReference type="SAM" id="MobiDB-lite"/>
    </source>
</evidence>
<gene>
    <name evidence="2" type="ORF">ACFQ4G_15840</name>
</gene>
<organism evidence="2 3">
    <name type="scientific">Methylobacterium marchantiae</name>
    <dbReference type="NCBI Taxonomy" id="600331"/>
    <lineage>
        <taxon>Bacteria</taxon>
        <taxon>Pseudomonadati</taxon>
        <taxon>Pseudomonadota</taxon>
        <taxon>Alphaproteobacteria</taxon>
        <taxon>Hyphomicrobiales</taxon>
        <taxon>Methylobacteriaceae</taxon>
        <taxon>Methylobacterium</taxon>
    </lineage>
</organism>
<sequence length="346" mass="37214">MSRLATYEHESAAIRSDLAGIAVEVELVRVERVLARKYSPDQPREPAGQSGGGRWTSGALGDDGSADPETTGSLGSDTSPDSEETITEDGSRVLSLRIRSHPSQGWDEQHTVIAPDGTRTVFEMEGRTQTIRDGETGEILSRSTMVDGRAVPEAFAQNARASRPSPSRHKAAVEAALALLSVFALRKSRDGKAIFDAPASAYEPGPDPNYPAMWVGRVDQQELDAACPRRGEVQEILDESVAQARGTGDFMDAQDFGNRVHAIAAGKIRALHDQNLVPEVSYIYGAEEPVPYGTKFSLRLDALERSVPSTVCVHDHKTGESGFTALRAASIAAMVARNFPGTQRTS</sequence>
<dbReference type="EMBL" id="JBHTND010000022">
    <property type="protein sequence ID" value="MFD1303046.1"/>
    <property type="molecule type" value="Genomic_DNA"/>
</dbReference>
<dbReference type="Proteomes" id="UP001597176">
    <property type="component" value="Unassembled WGS sequence"/>
</dbReference>
<protein>
    <submittedName>
        <fullName evidence="2">Uncharacterized protein</fullName>
    </submittedName>
</protein>
<dbReference type="RefSeq" id="WP_238204784.1">
    <property type="nucleotide sequence ID" value="NZ_JBHTND010000022.1"/>
</dbReference>
<evidence type="ECO:0000313" key="2">
    <source>
        <dbReference type="EMBL" id="MFD1303046.1"/>
    </source>
</evidence>
<comment type="caution">
    <text evidence="2">The sequence shown here is derived from an EMBL/GenBank/DDBJ whole genome shotgun (WGS) entry which is preliminary data.</text>
</comment>
<evidence type="ECO:0000313" key="3">
    <source>
        <dbReference type="Proteomes" id="UP001597176"/>
    </source>
</evidence>
<feature type="compositionally biased region" description="Basic and acidic residues" evidence="1">
    <location>
        <begin position="34"/>
        <end position="44"/>
    </location>
</feature>
<reference evidence="3" key="1">
    <citation type="journal article" date="2019" name="Int. J. Syst. Evol. Microbiol.">
        <title>The Global Catalogue of Microorganisms (GCM) 10K type strain sequencing project: providing services to taxonomists for standard genome sequencing and annotation.</title>
        <authorList>
            <consortium name="The Broad Institute Genomics Platform"/>
            <consortium name="The Broad Institute Genome Sequencing Center for Infectious Disease"/>
            <person name="Wu L."/>
            <person name="Ma J."/>
        </authorList>
    </citation>
    <scope>NUCLEOTIDE SEQUENCE [LARGE SCALE GENOMIC DNA]</scope>
    <source>
        <strain evidence="3">CCUG 56108</strain>
    </source>
</reference>
<accession>A0ABW3X297</accession>